<evidence type="ECO:0000256" key="1">
    <source>
        <dbReference type="SAM" id="Phobius"/>
    </source>
</evidence>
<sequence length="203" mass="22580">MTDIAVRHGSPPEHAQEQLPEALGPSHLRMICTLALHSEHWTSLQSDEAFEKVRRRVQCVLVNTAIAAQVLTMKSLVLLNIVKTSPSYFNSTSDVPYLLLTLSSYTGITGAWLAVYSITVLQRIYDRSVLKRGCFFRAIYLLSIFTPLCCTILSLCFCAFGILAAFTSSSSAYCALAMLLLVMNAVALRTILTRFRKARQKSH</sequence>
<dbReference type="AlphaFoldDB" id="A0A1J8PKW7"/>
<gene>
    <name evidence="2" type="ORF">AZE42_01161</name>
</gene>
<evidence type="ECO:0000313" key="2">
    <source>
        <dbReference type="EMBL" id="OJA09541.1"/>
    </source>
</evidence>
<comment type="caution">
    <text evidence="2">The sequence shown here is derived from an EMBL/GenBank/DDBJ whole genome shotgun (WGS) entry which is preliminary data.</text>
</comment>
<feature type="transmembrane region" description="Helical" evidence="1">
    <location>
        <begin position="60"/>
        <end position="82"/>
    </location>
</feature>
<feature type="transmembrane region" description="Helical" evidence="1">
    <location>
        <begin position="97"/>
        <end position="118"/>
    </location>
</feature>
<keyword evidence="1" id="KW-0472">Membrane</keyword>
<evidence type="ECO:0000313" key="3">
    <source>
        <dbReference type="Proteomes" id="UP000183567"/>
    </source>
</evidence>
<keyword evidence="3" id="KW-1185">Reference proteome</keyword>
<name>A0A1J8PKW7_9AGAM</name>
<feature type="transmembrane region" description="Helical" evidence="1">
    <location>
        <begin position="170"/>
        <end position="192"/>
    </location>
</feature>
<feature type="transmembrane region" description="Helical" evidence="1">
    <location>
        <begin position="139"/>
        <end position="164"/>
    </location>
</feature>
<keyword evidence="1" id="KW-0812">Transmembrane</keyword>
<dbReference type="EMBL" id="LVVM01005878">
    <property type="protein sequence ID" value="OJA09541.1"/>
    <property type="molecule type" value="Genomic_DNA"/>
</dbReference>
<organism evidence="2 3">
    <name type="scientific">Rhizopogon vesiculosus</name>
    <dbReference type="NCBI Taxonomy" id="180088"/>
    <lineage>
        <taxon>Eukaryota</taxon>
        <taxon>Fungi</taxon>
        <taxon>Dikarya</taxon>
        <taxon>Basidiomycota</taxon>
        <taxon>Agaricomycotina</taxon>
        <taxon>Agaricomycetes</taxon>
        <taxon>Agaricomycetidae</taxon>
        <taxon>Boletales</taxon>
        <taxon>Suillineae</taxon>
        <taxon>Rhizopogonaceae</taxon>
        <taxon>Rhizopogon</taxon>
    </lineage>
</organism>
<accession>A0A1J8PKW7</accession>
<protein>
    <recommendedName>
        <fullName evidence="4">Transmembrane protein</fullName>
    </recommendedName>
</protein>
<dbReference type="OrthoDB" id="2633022at2759"/>
<evidence type="ECO:0008006" key="4">
    <source>
        <dbReference type="Google" id="ProtNLM"/>
    </source>
</evidence>
<dbReference type="Proteomes" id="UP000183567">
    <property type="component" value="Unassembled WGS sequence"/>
</dbReference>
<keyword evidence="1" id="KW-1133">Transmembrane helix</keyword>
<proteinExistence type="predicted"/>
<reference evidence="2 3" key="1">
    <citation type="submission" date="2016-03" db="EMBL/GenBank/DDBJ databases">
        <title>Comparative genomics of the ectomycorrhizal sister species Rhizopogon vinicolor and Rhizopogon vesiculosus (Basidiomycota: Boletales) reveals a divergence of the mating type B locus.</title>
        <authorList>
            <person name="Mujic A.B."/>
            <person name="Kuo A."/>
            <person name="Tritt A."/>
            <person name="Lipzen A."/>
            <person name="Chen C."/>
            <person name="Johnson J."/>
            <person name="Sharma A."/>
            <person name="Barry K."/>
            <person name="Grigoriev I.V."/>
            <person name="Spatafora J.W."/>
        </authorList>
    </citation>
    <scope>NUCLEOTIDE SEQUENCE [LARGE SCALE GENOMIC DNA]</scope>
    <source>
        <strain evidence="2 3">AM-OR11-056</strain>
    </source>
</reference>